<dbReference type="Pfam" id="PF09874">
    <property type="entry name" value="DUF2101"/>
    <property type="match status" value="1"/>
</dbReference>
<keyword evidence="1" id="KW-0472">Membrane</keyword>
<organism evidence="2 3">
    <name type="scientific">Thermococcus guaymasensis DSM 11113</name>
    <dbReference type="NCBI Taxonomy" id="1432656"/>
    <lineage>
        <taxon>Archaea</taxon>
        <taxon>Methanobacteriati</taxon>
        <taxon>Methanobacteriota</taxon>
        <taxon>Thermococci</taxon>
        <taxon>Thermococcales</taxon>
        <taxon>Thermococcaceae</taxon>
        <taxon>Thermococcus</taxon>
    </lineage>
</organism>
<gene>
    <name evidence="2" type="ORF">X802_06545</name>
</gene>
<name>A0A0X1KKT0_9EURY</name>
<dbReference type="Proteomes" id="UP000062043">
    <property type="component" value="Chromosome"/>
</dbReference>
<dbReference type="GeneID" id="27135314"/>
<dbReference type="PATRIC" id="fig|1432656.3.peg.1270"/>
<dbReference type="AlphaFoldDB" id="A0A0X1KKT0"/>
<keyword evidence="1" id="KW-0812">Transmembrane</keyword>
<dbReference type="InterPro" id="IPR018663">
    <property type="entry name" value="DUF2101_membrane"/>
</dbReference>
<feature type="transmembrane region" description="Helical" evidence="1">
    <location>
        <begin position="144"/>
        <end position="162"/>
    </location>
</feature>
<keyword evidence="3" id="KW-1185">Reference proteome</keyword>
<feature type="transmembrane region" description="Helical" evidence="1">
    <location>
        <begin position="112"/>
        <end position="132"/>
    </location>
</feature>
<evidence type="ECO:0000256" key="1">
    <source>
        <dbReference type="SAM" id="Phobius"/>
    </source>
</evidence>
<protein>
    <recommendedName>
        <fullName evidence="4">DUF2101 domain-containing protein</fullName>
    </recommendedName>
</protein>
<dbReference type="STRING" id="1432656.X802_06545"/>
<evidence type="ECO:0000313" key="2">
    <source>
        <dbReference type="EMBL" id="AJC71857.1"/>
    </source>
</evidence>
<feature type="transmembrane region" description="Helical" evidence="1">
    <location>
        <begin position="83"/>
        <end position="100"/>
    </location>
</feature>
<sequence>MSPLDLFYSIGEAVEELFQKVVNEVKEIVRPTPARSPPDFRILRRLVRRDITIHELLSLKLQLVFITYLLLSLMIVLASLTPLLLLALFFIEVLYIRYLVKKNWDFFTDPRPYYFFYSILSVISFLAFLGYLLLRRFATNVYYYYGYLIGVLIVVLLFRWYFKEKYGRDYTYGIVEEVKGDLVRVFVNDDLAANVKPGRYWVPAVPDAEQGRVVKLLVEERTLRGSVPVRIIEVYLGQSSHTSTLPNEDTE</sequence>
<feature type="transmembrane region" description="Helical" evidence="1">
    <location>
        <begin position="57"/>
        <end position="77"/>
    </location>
</feature>
<keyword evidence="1" id="KW-1133">Transmembrane helix</keyword>
<evidence type="ECO:0008006" key="4">
    <source>
        <dbReference type="Google" id="ProtNLM"/>
    </source>
</evidence>
<dbReference type="KEGG" id="tgy:X802_06545"/>
<dbReference type="EMBL" id="CP007140">
    <property type="protein sequence ID" value="AJC71857.1"/>
    <property type="molecule type" value="Genomic_DNA"/>
</dbReference>
<evidence type="ECO:0000313" key="3">
    <source>
        <dbReference type="Proteomes" id="UP000062043"/>
    </source>
</evidence>
<dbReference type="OrthoDB" id="86267at2157"/>
<reference evidence="2 3" key="1">
    <citation type="submission" date="2014-01" db="EMBL/GenBank/DDBJ databases">
        <title>Genome sequencing of Thermococcus guaymasensis.</title>
        <authorList>
            <person name="Zhang X."/>
            <person name="Alvare G."/>
            <person name="Fristensky B."/>
            <person name="Chen L."/>
            <person name="Suen T."/>
            <person name="Chen Q."/>
            <person name="Ma K."/>
        </authorList>
    </citation>
    <scope>NUCLEOTIDE SEQUENCE [LARGE SCALE GENOMIC DNA]</scope>
    <source>
        <strain evidence="2 3">DSM 11113</strain>
    </source>
</reference>
<proteinExistence type="predicted"/>
<dbReference type="RefSeq" id="WP_062371969.1">
    <property type="nucleotide sequence ID" value="NZ_CP007140.1"/>
</dbReference>
<accession>A0A0X1KKT0</accession>